<evidence type="ECO:0000256" key="7">
    <source>
        <dbReference type="SAM" id="Phobius"/>
    </source>
</evidence>
<proteinExistence type="predicted"/>
<dbReference type="GO" id="GO:0005524">
    <property type="term" value="F:ATP binding"/>
    <property type="evidence" value="ECO:0007669"/>
    <property type="project" value="UniProtKB-KW"/>
</dbReference>
<evidence type="ECO:0000256" key="1">
    <source>
        <dbReference type="ARBA" id="ARBA00004141"/>
    </source>
</evidence>
<dbReference type="InterPro" id="IPR013525">
    <property type="entry name" value="ABC2_TM"/>
</dbReference>
<keyword evidence="10" id="KW-1185">Reference proteome</keyword>
<dbReference type="HOGENOM" id="CLU_014367_1_0_1"/>
<dbReference type="AlphaFoldDB" id="T1K2V0"/>
<organism evidence="9 10">
    <name type="scientific">Tetranychus urticae</name>
    <name type="common">Two-spotted spider mite</name>
    <dbReference type="NCBI Taxonomy" id="32264"/>
    <lineage>
        <taxon>Eukaryota</taxon>
        <taxon>Metazoa</taxon>
        <taxon>Ecdysozoa</taxon>
        <taxon>Arthropoda</taxon>
        <taxon>Chelicerata</taxon>
        <taxon>Arachnida</taxon>
        <taxon>Acari</taxon>
        <taxon>Acariformes</taxon>
        <taxon>Trombidiformes</taxon>
        <taxon>Prostigmata</taxon>
        <taxon>Eleutherengona</taxon>
        <taxon>Raphignathae</taxon>
        <taxon>Tetranychoidea</taxon>
        <taxon>Tetranychidae</taxon>
        <taxon>Tetranychus</taxon>
    </lineage>
</organism>
<dbReference type="Gene3D" id="3.40.50.300">
    <property type="entry name" value="P-loop containing nucleotide triphosphate hydrolases"/>
    <property type="match status" value="1"/>
</dbReference>
<feature type="transmembrane region" description="Helical" evidence="7">
    <location>
        <begin position="557"/>
        <end position="584"/>
    </location>
</feature>
<dbReference type="Pfam" id="PF12698">
    <property type="entry name" value="ABC2_membrane_3"/>
    <property type="match status" value="1"/>
</dbReference>
<dbReference type="GO" id="GO:0140359">
    <property type="term" value="F:ABC-type transporter activity"/>
    <property type="evidence" value="ECO:0007669"/>
    <property type="project" value="InterPro"/>
</dbReference>
<comment type="subcellular location">
    <subcellularLocation>
        <location evidence="1">Membrane</location>
        <topology evidence="1">Multi-pass membrane protein</topology>
    </subcellularLocation>
</comment>
<keyword evidence="6 7" id="KW-0472">Membrane</keyword>
<dbReference type="OrthoDB" id="245989at2759"/>
<keyword evidence="5 7" id="KW-1133">Transmembrane helix</keyword>
<dbReference type="Proteomes" id="UP000015104">
    <property type="component" value="Unassembled WGS sequence"/>
</dbReference>
<evidence type="ECO:0000259" key="8">
    <source>
        <dbReference type="PROSITE" id="PS50893"/>
    </source>
</evidence>
<dbReference type="EMBL" id="CAEY01001369">
    <property type="status" value="NOT_ANNOTATED_CDS"/>
    <property type="molecule type" value="Genomic_DNA"/>
</dbReference>
<feature type="transmembrane region" description="Helical" evidence="7">
    <location>
        <begin position="590"/>
        <end position="609"/>
    </location>
</feature>
<dbReference type="PANTHER" id="PTHR43038:SF3">
    <property type="entry name" value="ABC TRANSPORTER G FAMILY MEMBER 20 ISOFORM X1"/>
    <property type="match status" value="1"/>
</dbReference>
<evidence type="ECO:0000313" key="10">
    <source>
        <dbReference type="Proteomes" id="UP000015104"/>
    </source>
</evidence>
<evidence type="ECO:0000256" key="2">
    <source>
        <dbReference type="ARBA" id="ARBA00022692"/>
    </source>
</evidence>
<dbReference type="InterPro" id="IPR027417">
    <property type="entry name" value="P-loop_NTPase"/>
</dbReference>
<feature type="transmembrane region" description="Helical" evidence="7">
    <location>
        <begin position="682"/>
        <end position="704"/>
    </location>
</feature>
<sequence>MSSELAICGKSVSLNLGSYLSPTLILNNLNLAIPKGCIYGLIGPSGCGKTTLQKCIMGVYKPDHGSISVFGSTPGSPESLVPGPSVGYMPQDIALDSELTVREQLVFLGRINNLNMELINIRIKEITETLEISDIDNRSGQFSGGQQRRISLACTFIHQPSLYLLDEPTVGSDIVLVHKIWNYLKHLRDNSGATIIISTHYIEEVNSADLFGFMSKGTMIIQDSPSNFIQTSGTRTLEAAILKEYIKIYSHRLETQRPSFFPEQFLNDTDLVPKRRRSLRSSIDSLIKRVSFAWFPRMKKSKEKTRSQESRDVPPSLPSYLIISLLIWRYLLRWKITMTIPFAVFLTMTITSSIVMFGVYGLPMKQLAVGIVKHANSSNYLTNVTNYMATDDFSFLQMPDEVIARQSVENGTITGYLVIPEDWDYYLKQKVVTTFSTNPNEASIKLSQVTLIQDTTHAGKVLTVQTRLFQALESLMNNITVQSGFHPMYNSFFDSRPIFKSLDEPDKLAPRYNFIVRLYVFFIETFTILLLTAWFLREGSETVNERLISLGLKRYQLLASLMVVATSFLTISFMAMFASFVIFLKLPAPSSWFAVVWLTVSIVICGICKARLLGSNIKSDIGCMTLIIFYNALLWLLGCVAWPYEGLDYFMQPLTVMVPHLEPSTALIRLTIYGDSVYTPQVYHGIGVATVWAVIHLLITFVLARKW</sequence>
<evidence type="ECO:0000313" key="9">
    <source>
        <dbReference type="EnsemblMetazoa" id="tetur04g06390.1"/>
    </source>
</evidence>
<dbReference type="InterPro" id="IPR017871">
    <property type="entry name" value="ABC_transporter-like_CS"/>
</dbReference>
<keyword evidence="3" id="KW-0547">Nucleotide-binding</keyword>
<dbReference type="eggNOG" id="KOG0059">
    <property type="taxonomic scope" value="Eukaryota"/>
</dbReference>
<dbReference type="Pfam" id="PF00005">
    <property type="entry name" value="ABC_tran"/>
    <property type="match status" value="1"/>
</dbReference>
<feature type="transmembrane region" description="Helical" evidence="7">
    <location>
        <begin position="339"/>
        <end position="360"/>
    </location>
</feature>
<dbReference type="CDD" id="cd03230">
    <property type="entry name" value="ABC_DR_subfamily_A"/>
    <property type="match status" value="1"/>
</dbReference>
<evidence type="ECO:0000256" key="3">
    <source>
        <dbReference type="ARBA" id="ARBA00022741"/>
    </source>
</evidence>
<evidence type="ECO:0000256" key="5">
    <source>
        <dbReference type="ARBA" id="ARBA00022989"/>
    </source>
</evidence>
<dbReference type="GO" id="GO:0016887">
    <property type="term" value="F:ATP hydrolysis activity"/>
    <property type="evidence" value="ECO:0007669"/>
    <property type="project" value="InterPro"/>
</dbReference>
<dbReference type="InterPro" id="IPR003439">
    <property type="entry name" value="ABC_transporter-like_ATP-bd"/>
</dbReference>
<dbReference type="GO" id="GO:0016020">
    <property type="term" value="C:membrane"/>
    <property type="evidence" value="ECO:0007669"/>
    <property type="project" value="UniProtKB-SubCell"/>
</dbReference>
<gene>
    <name evidence="9" type="primary">107360159</name>
</gene>
<accession>T1K2V0</accession>
<dbReference type="PROSITE" id="PS50893">
    <property type="entry name" value="ABC_TRANSPORTER_2"/>
    <property type="match status" value="1"/>
</dbReference>
<keyword evidence="2 7" id="KW-0812">Transmembrane</keyword>
<feature type="transmembrane region" description="Helical" evidence="7">
    <location>
        <begin position="313"/>
        <end position="332"/>
    </location>
</feature>
<feature type="transmembrane region" description="Helical" evidence="7">
    <location>
        <begin position="621"/>
        <end position="644"/>
    </location>
</feature>
<dbReference type="SMART" id="SM00382">
    <property type="entry name" value="AAA"/>
    <property type="match status" value="1"/>
</dbReference>
<dbReference type="EnsemblMetazoa" id="tetur04g06390.1">
    <property type="protein sequence ID" value="tetur04g06390.1"/>
    <property type="gene ID" value="tetur04g06390"/>
</dbReference>
<protein>
    <recommendedName>
        <fullName evidence="8">ABC transporter domain-containing protein</fullName>
    </recommendedName>
</protein>
<reference evidence="9" key="2">
    <citation type="submission" date="2015-06" db="UniProtKB">
        <authorList>
            <consortium name="EnsemblMetazoa"/>
        </authorList>
    </citation>
    <scope>IDENTIFICATION</scope>
</reference>
<dbReference type="InterPro" id="IPR003593">
    <property type="entry name" value="AAA+_ATPase"/>
</dbReference>
<reference evidence="10" key="1">
    <citation type="submission" date="2011-08" db="EMBL/GenBank/DDBJ databases">
        <authorList>
            <person name="Rombauts S."/>
        </authorList>
    </citation>
    <scope>NUCLEOTIDE SEQUENCE</scope>
    <source>
        <strain evidence="10">London</strain>
    </source>
</reference>
<evidence type="ECO:0000256" key="6">
    <source>
        <dbReference type="ARBA" id="ARBA00023136"/>
    </source>
</evidence>
<dbReference type="OMA" id="KSDIGCM"/>
<dbReference type="SUPFAM" id="SSF52540">
    <property type="entry name" value="P-loop containing nucleoside triphosphate hydrolases"/>
    <property type="match status" value="1"/>
</dbReference>
<feature type="transmembrane region" description="Helical" evidence="7">
    <location>
        <begin position="514"/>
        <end position="536"/>
    </location>
</feature>
<dbReference type="PROSITE" id="PS00211">
    <property type="entry name" value="ABC_TRANSPORTER_1"/>
    <property type="match status" value="1"/>
</dbReference>
<name>T1K2V0_TETUR</name>
<dbReference type="PANTHER" id="PTHR43038">
    <property type="entry name" value="ATP-BINDING CASSETTE, SUB-FAMILY H, MEMBER 1"/>
    <property type="match status" value="1"/>
</dbReference>
<dbReference type="KEGG" id="tut:107360159"/>
<evidence type="ECO:0000256" key="4">
    <source>
        <dbReference type="ARBA" id="ARBA00022840"/>
    </source>
</evidence>
<keyword evidence="4" id="KW-0067">ATP-binding</keyword>
<feature type="domain" description="ABC transporter" evidence="8">
    <location>
        <begin position="7"/>
        <end position="241"/>
    </location>
</feature>